<keyword evidence="3" id="KW-1185">Reference proteome</keyword>
<organism evidence="2 3">
    <name type="scientific">Lasius platythorax</name>
    <dbReference type="NCBI Taxonomy" id="488582"/>
    <lineage>
        <taxon>Eukaryota</taxon>
        <taxon>Metazoa</taxon>
        <taxon>Ecdysozoa</taxon>
        <taxon>Arthropoda</taxon>
        <taxon>Hexapoda</taxon>
        <taxon>Insecta</taxon>
        <taxon>Pterygota</taxon>
        <taxon>Neoptera</taxon>
        <taxon>Endopterygota</taxon>
        <taxon>Hymenoptera</taxon>
        <taxon>Apocrita</taxon>
        <taxon>Aculeata</taxon>
        <taxon>Formicoidea</taxon>
        <taxon>Formicidae</taxon>
        <taxon>Formicinae</taxon>
        <taxon>Lasius</taxon>
        <taxon>Lasius</taxon>
    </lineage>
</organism>
<gene>
    <name evidence="2" type="ORF">LPLAT_LOCUS10722</name>
</gene>
<dbReference type="EMBL" id="OZ034829">
    <property type="protein sequence ID" value="CAL1685164.1"/>
    <property type="molecule type" value="Genomic_DNA"/>
</dbReference>
<proteinExistence type="predicted"/>
<dbReference type="Proteomes" id="UP001497644">
    <property type="component" value="Chromosome 6"/>
</dbReference>
<evidence type="ECO:0000256" key="1">
    <source>
        <dbReference type="SAM" id="MobiDB-lite"/>
    </source>
</evidence>
<name>A0AAV2NX90_9HYME</name>
<sequence>MWGDTADAREWESNNSWMFENIFDLRILFGLESYDTDYRGRGKFPRISPWTSRNSSHHKVMRKRDRRRPPRVMTESRY</sequence>
<evidence type="ECO:0000313" key="3">
    <source>
        <dbReference type="Proteomes" id="UP001497644"/>
    </source>
</evidence>
<evidence type="ECO:0000313" key="2">
    <source>
        <dbReference type="EMBL" id="CAL1685164.1"/>
    </source>
</evidence>
<feature type="region of interest" description="Disordered" evidence="1">
    <location>
        <begin position="49"/>
        <end position="78"/>
    </location>
</feature>
<feature type="compositionally biased region" description="Basic residues" evidence="1">
    <location>
        <begin position="55"/>
        <end position="70"/>
    </location>
</feature>
<dbReference type="AlphaFoldDB" id="A0AAV2NX90"/>
<reference evidence="2" key="1">
    <citation type="submission" date="2024-04" db="EMBL/GenBank/DDBJ databases">
        <authorList>
            <consortium name="Molecular Ecology Group"/>
        </authorList>
    </citation>
    <scope>NUCLEOTIDE SEQUENCE</scope>
</reference>
<protein>
    <submittedName>
        <fullName evidence="2">Uncharacterized protein</fullName>
    </submittedName>
</protein>
<accession>A0AAV2NX90</accession>